<comment type="caution">
    <text evidence="1">The sequence shown here is derived from an EMBL/GenBank/DDBJ whole genome shotgun (WGS) entry which is preliminary data.</text>
</comment>
<dbReference type="Proteomes" id="UP001469553">
    <property type="component" value="Unassembled WGS sequence"/>
</dbReference>
<dbReference type="EMBL" id="JAHRIP010026248">
    <property type="protein sequence ID" value="MEQ2289993.1"/>
    <property type="molecule type" value="Genomic_DNA"/>
</dbReference>
<name>A0ABV0Y863_9TELE</name>
<accession>A0ABV0Y863</accession>
<sequence>RPHYCGSRTDPSVDLPLHSSLTREQDPEILKLLHLRQELPSNLKVHIFISHLSLEVLLGFKVSCKHCLLKTVLPQIQFTTFLNIQMYKKLLDRSMLESCKGGKCVKDKNHIGHNFTIRGLHHPEHPDQLNHCVAPREHHQNTSLCRVISTLKRKYYCVGRVRVRNRQEVSLQNSKSWQT</sequence>
<reference evidence="1 2" key="1">
    <citation type="submission" date="2021-06" db="EMBL/GenBank/DDBJ databases">
        <authorList>
            <person name="Palmer J.M."/>
        </authorList>
    </citation>
    <scope>NUCLEOTIDE SEQUENCE [LARGE SCALE GENOMIC DNA]</scope>
    <source>
        <strain evidence="1 2">AS_MEX2019</strain>
        <tissue evidence="1">Muscle</tissue>
    </source>
</reference>
<organism evidence="1 2">
    <name type="scientific">Ameca splendens</name>
    <dbReference type="NCBI Taxonomy" id="208324"/>
    <lineage>
        <taxon>Eukaryota</taxon>
        <taxon>Metazoa</taxon>
        <taxon>Chordata</taxon>
        <taxon>Craniata</taxon>
        <taxon>Vertebrata</taxon>
        <taxon>Euteleostomi</taxon>
        <taxon>Actinopterygii</taxon>
        <taxon>Neopterygii</taxon>
        <taxon>Teleostei</taxon>
        <taxon>Neoteleostei</taxon>
        <taxon>Acanthomorphata</taxon>
        <taxon>Ovalentaria</taxon>
        <taxon>Atherinomorphae</taxon>
        <taxon>Cyprinodontiformes</taxon>
        <taxon>Goodeidae</taxon>
        <taxon>Ameca</taxon>
    </lineage>
</organism>
<protein>
    <submittedName>
        <fullName evidence="1">Uncharacterized protein</fullName>
    </submittedName>
</protein>
<gene>
    <name evidence="1" type="ORF">AMECASPLE_038811</name>
</gene>
<feature type="non-terminal residue" evidence="1">
    <location>
        <position position="1"/>
    </location>
</feature>
<keyword evidence="2" id="KW-1185">Reference proteome</keyword>
<evidence type="ECO:0000313" key="1">
    <source>
        <dbReference type="EMBL" id="MEQ2289993.1"/>
    </source>
</evidence>
<evidence type="ECO:0000313" key="2">
    <source>
        <dbReference type="Proteomes" id="UP001469553"/>
    </source>
</evidence>
<proteinExistence type="predicted"/>